<keyword evidence="3" id="KW-1185">Reference proteome</keyword>
<reference evidence="2" key="2">
    <citation type="submission" date="2023-02" db="EMBL/GenBank/DDBJ databases">
        <authorList>
            <person name="Rayyan A."/>
            <person name="Meyer T."/>
            <person name="Kyndt J.A."/>
        </authorList>
    </citation>
    <scope>NUCLEOTIDE SEQUENCE</scope>
    <source>
        <strain evidence="2">DSM 9987</strain>
    </source>
</reference>
<name>A0ABT5J6A6_RHOTP</name>
<dbReference type="RefSeq" id="WP_272776035.1">
    <property type="nucleotide sequence ID" value="NZ_JAQQLI010000006.1"/>
</dbReference>
<dbReference type="PANTHER" id="PTHR43433:SF1">
    <property type="entry name" value="BLL5160 PROTEIN"/>
    <property type="match status" value="1"/>
</dbReference>
<accession>A0ABT5J6A6</accession>
<dbReference type="SUPFAM" id="SSF53474">
    <property type="entry name" value="alpha/beta-Hydrolases"/>
    <property type="match status" value="1"/>
</dbReference>
<dbReference type="PRINTS" id="PR00111">
    <property type="entry name" value="ABHYDROLASE"/>
</dbReference>
<organism evidence="2 3">
    <name type="scientific">Rhodoplanes tepidamans</name>
    <name type="common">Rhodoplanes cryptolactis</name>
    <dbReference type="NCBI Taxonomy" id="200616"/>
    <lineage>
        <taxon>Bacteria</taxon>
        <taxon>Pseudomonadati</taxon>
        <taxon>Pseudomonadota</taxon>
        <taxon>Alphaproteobacteria</taxon>
        <taxon>Hyphomicrobiales</taxon>
        <taxon>Nitrobacteraceae</taxon>
        <taxon>Rhodoplanes</taxon>
    </lineage>
</organism>
<evidence type="ECO:0000259" key="1">
    <source>
        <dbReference type="Pfam" id="PF00561"/>
    </source>
</evidence>
<dbReference type="Gene3D" id="3.40.50.1820">
    <property type="entry name" value="alpha/beta hydrolase"/>
    <property type="match status" value="1"/>
</dbReference>
<dbReference type="InterPro" id="IPR000073">
    <property type="entry name" value="AB_hydrolase_1"/>
</dbReference>
<proteinExistence type="predicted"/>
<comment type="caution">
    <text evidence="2">The sequence shown here is derived from an EMBL/GenBank/DDBJ whole genome shotgun (WGS) entry which is preliminary data.</text>
</comment>
<gene>
    <name evidence="2" type="ORF">PQJ73_05785</name>
</gene>
<reference evidence="2" key="1">
    <citation type="journal article" date="2023" name="Microbiol Resour">
        <title>Genome Sequences of Rhodoplanes serenus and Two Thermotolerant Strains, Rhodoplanes tepidamans and 'Rhodoplanes cryptolactis,' Further Refine the Genus.</title>
        <authorList>
            <person name="Rayyan A.A."/>
            <person name="Kyndt J.A."/>
        </authorList>
    </citation>
    <scope>NUCLEOTIDE SEQUENCE</scope>
    <source>
        <strain evidence="2">DSM 9987</strain>
    </source>
</reference>
<evidence type="ECO:0000313" key="2">
    <source>
        <dbReference type="EMBL" id="MDC7785187.1"/>
    </source>
</evidence>
<feature type="domain" description="AB hydrolase-1" evidence="1">
    <location>
        <begin position="29"/>
        <end position="254"/>
    </location>
</feature>
<sequence>MQACTAGRAAVRDGTELFYRIDGTGPGRVALVHSLAADHAFWEPVVARLGDAATLLTFDCRGHGASGKPAGPYTVEQFGDDLADLMDRAGWPSAVVAGASMGGCVALAFAARHPQRTKGLGLIDTTAWYGAEAPQQWAERAGKAKSDGLAALVGFQTTRWFGDAFRAGHPDVVQHTVDTFLKNDIAAYAETCRMLGAADLRAALPGIAVPTRIVVGEEDYATPPAMAEALHAGIAGSTLTVIAGGRHLTPLDNPDRIAAELRMLIEAAR</sequence>
<dbReference type="PANTHER" id="PTHR43433">
    <property type="entry name" value="HYDROLASE, ALPHA/BETA FOLD FAMILY PROTEIN"/>
    <property type="match status" value="1"/>
</dbReference>
<dbReference type="GO" id="GO:0016787">
    <property type="term" value="F:hydrolase activity"/>
    <property type="evidence" value="ECO:0007669"/>
    <property type="project" value="UniProtKB-KW"/>
</dbReference>
<evidence type="ECO:0000313" key="3">
    <source>
        <dbReference type="Proteomes" id="UP001165652"/>
    </source>
</evidence>
<dbReference type="InterPro" id="IPR029058">
    <property type="entry name" value="AB_hydrolase_fold"/>
</dbReference>
<keyword evidence="2" id="KW-0378">Hydrolase</keyword>
<dbReference type="InterPro" id="IPR050471">
    <property type="entry name" value="AB_hydrolase"/>
</dbReference>
<protein>
    <submittedName>
        <fullName evidence="2">Alpha/beta fold hydrolase</fullName>
    </submittedName>
</protein>
<dbReference type="Pfam" id="PF00561">
    <property type="entry name" value="Abhydrolase_1"/>
    <property type="match status" value="1"/>
</dbReference>
<dbReference type="EMBL" id="JAQQLI010000006">
    <property type="protein sequence ID" value="MDC7785187.1"/>
    <property type="molecule type" value="Genomic_DNA"/>
</dbReference>
<dbReference type="Proteomes" id="UP001165652">
    <property type="component" value="Unassembled WGS sequence"/>
</dbReference>